<dbReference type="GO" id="GO:0003729">
    <property type="term" value="F:mRNA binding"/>
    <property type="evidence" value="ECO:0007669"/>
    <property type="project" value="TreeGrafter"/>
</dbReference>
<keyword evidence="10" id="KW-0503">Monooxygenase</keyword>
<evidence type="ECO:0000313" key="16">
    <source>
        <dbReference type="EMBL" id="TGZ38317.1"/>
    </source>
</evidence>
<dbReference type="PANTHER" id="PTHR48039:SF5">
    <property type="entry name" value="RNA-BINDING PROTEIN 28"/>
    <property type="match status" value="1"/>
</dbReference>
<evidence type="ECO:0000256" key="14">
    <source>
        <dbReference type="SAM" id="MobiDB-lite"/>
    </source>
</evidence>
<feature type="compositionally biased region" description="Basic and acidic residues" evidence="14">
    <location>
        <begin position="675"/>
        <end position="685"/>
    </location>
</feature>
<feature type="domain" description="RRM" evidence="15">
    <location>
        <begin position="48"/>
        <end position="125"/>
    </location>
</feature>
<dbReference type="CDD" id="cd11054">
    <property type="entry name" value="CYP24A1-like"/>
    <property type="match status" value="1"/>
</dbReference>
<dbReference type="InterPro" id="IPR017972">
    <property type="entry name" value="Cyt_P450_CS"/>
</dbReference>
<evidence type="ECO:0000256" key="2">
    <source>
        <dbReference type="ARBA" id="ARBA00004123"/>
    </source>
</evidence>
<evidence type="ECO:0000256" key="6">
    <source>
        <dbReference type="ARBA" id="ARBA00022737"/>
    </source>
</evidence>
<feature type="compositionally biased region" description="Basic and acidic residues" evidence="14">
    <location>
        <begin position="373"/>
        <end position="382"/>
    </location>
</feature>
<dbReference type="Gene3D" id="3.30.70.330">
    <property type="match status" value="4"/>
</dbReference>
<dbReference type="AlphaFoldDB" id="A0A4S2JUG1"/>
<dbReference type="GO" id="GO:0016705">
    <property type="term" value="F:oxidoreductase activity, acting on paired donors, with incorporation or reduction of molecular oxygen"/>
    <property type="evidence" value="ECO:0007669"/>
    <property type="project" value="InterPro"/>
</dbReference>
<protein>
    <submittedName>
        <fullName evidence="16">Rna-binding protein 28-like protein</fullName>
    </submittedName>
</protein>
<keyword evidence="9 12" id="KW-0408">Iron</keyword>
<dbReference type="InterPro" id="IPR001128">
    <property type="entry name" value="Cyt_P450"/>
</dbReference>
<dbReference type="InterPro" id="IPR000504">
    <property type="entry name" value="RRM_dom"/>
</dbReference>
<evidence type="ECO:0000256" key="7">
    <source>
        <dbReference type="ARBA" id="ARBA00022884"/>
    </source>
</evidence>
<keyword evidence="5 12" id="KW-0479">Metal-binding</keyword>
<feature type="compositionally biased region" description="Basic and acidic residues" evidence="14">
    <location>
        <begin position="285"/>
        <end position="299"/>
    </location>
</feature>
<dbReference type="GO" id="GO:0005506">
    <property type="term" value="F:iron ion binding"/>
    <property type="evidence" value="ECO:0007669"/>
    <property type="project" value="InterPro"/>
</dbReference>
<evidence type="ECO:0000256" key="13">
    <source>
        <dbReference type="PROSITE-ProRule" id="PRU00176"/>
    </source>
</evidence>
<evidence type="ECO:0000256" key="8">
    <source>
        <dbReference type="ARBA" id="ARBA00023002"/>
    </source>
</evidence>
<sequence>MGKPHYGQRNDKGQKKLSWMYRRKAKLRRAKNYETKVTDPADACGQNSRIIVRNLPFKATEEDVRRFYETFGEIREINLLKRPDGNPVGCGFIWFKRVEDASKAIFNTNKKEFLGRNISSDWAISKSKFCEKLEKNLAGNQETDNDERHSSQDAQKEDDDNSNAQKEDDDSSHARKKIAKEKDNLKKQKRRKLNKMKKQKKRARIVIRNLAFQVTENDLREHFSQYGEIEEIKILTKSDGKQTGVAFLQYNIVQNAAKAIHYANMQLLSNRPMIVDWAVPKTKFSENSEDVKPEIKTEPVDDDEVHDATEIKASHSSENEVNDSDAESDREVSILTDSIKVEDETDEEEKMHEAEDTDNGDESDDSNDDNDVDDKSIIKKEEDSDEEETHSESAKRPNRVSNDVSEGKTVFLKNVPFSVKNEELKKCMEQFGPVYYALVCIDPLTEYSRGTAFVKFQHVEDAEKCLSAGTELRLRGQILDTHKALHRKEVEDKKNLKENRMKDSRNLYLIKEGVVLAKSPAAAEVSVSDMEKRLKLEKWKSQMLRNLNMFVSRVRLAVHNLPLNFDDAKLRQLFKNHSGSKAIIKEARVMRDLKNVDATGKGKSKEYGFVTFTTHEDALKALRSINNNPNIFSKSRRPIVGFSIENRILVNAKERRVQKSRENNPLWPGNKNKRKNENTKKEVSAKRVKVRKLNDPDDKPYAGTTGKLGQDKLRSNFNLKSQAELHTRAVKKQKKMSKTIKQLDIVKKEKAKNKQDNMPVKQTKKFDADDANFNKLLNNYRNKLKGINLKKSKWPQMTTLRQHARRLLRRFVKIDKKSDRALDTLAIEGQGRPDMVFVYDADEIERIFRREEKMPYRPSMPSLDYYKHVLRKDFFQDNPGVIAVHGESWYNFRSKVQHVMLQPRIARMYISAIEEASMALLRRIAKIRDRKYEVPANFLNEMHKWSLESIARVALDVRLGCLDDDANAETQRLIDALITFFKNVPVLELKIPFWKLFNTPTWKQYVNSLDIIVSTISKYTAAALSRAKSNVDSDKELSLLERVLAREGDTKVASILALDLFLVGVDTTSTTVASVLYQLALHPEKQALAYDEIRNVLPHRDTPLEVTNTDNLKYLKACIKETLRMYPVVIGNGRSTTSDIIISGYCVPKGVHVVFQHYVISNLEKYFPRSNEFLPERWLRDDGVRHAFASLPFGYGRRMCLGRRFAELEIIIVISKILQFYKIEYHHEKLEYYINPMYTPKGPLKLRFIER</sequence>
<keyword evidence="17" id="KW-1185">Reference proteome</keyword>
<comment type="subcellular location">
    <subcellularLocation>
        <location evidence="2">Nucleus</location>
    </subcellularLocation>
</comment>
<comment type="caution">
    <text evidence="16">The sequence shown here is derived from an EMBL/GenBank/DDBJ whole genome shotgun (WGS) entry which is preliminary data.</text>
</comment>
<dbReference type="GO" id="GO:0004497">
    <property type="term" value="F:monooxygenase activity"/>
    <property type="evidence" value="ECO:0007669"/>
    <property type="project" value="UniProtKB-KW"/>
</dbReference>
<feature type="domain" description="RRM" evidence="15">
    <location>
        <begin position="203"/>
        <end position="280"/>
    </location>
</feature>
<feature type="domain" description="RRM" evidence="15">
    <location>
        <begin position="554"/>
        <end position="662"/>
    </location>
</feature>
<evidence type="ECO:0000259" key="15">
    <source>
        <dbReference type="PROSITE" id="PS50102"/>
    </source>
</evidence>
<feature type="region of interest" description="Disordered" evidence="14">
    <location>
        <begin position="137"/>
        <end position="201"/>
    </location>
</feature>
<dbReference type="InterPro" id="IPR035979">
    <property type="entry name" value="RBD_domain_sf"/>
</dbReference>
<dbReference type="FunFam" id="3.30.70.330:FF:000182">
    <property type="entry name" value="RNA-binding motif protein 28"/>
    <property type="match status" value="1"/>
</dbReference>
<dbReference type="Proteomes" id="UP000310200">
    <property type="component" value="Unassembled WGS sequence"/>
</dbReference>
<dbReference type="PROSITE" id="PS00086">
    <property type="entry name" value="CYTOCHROME_P450"/>
    <property type="match status" value="1"/>
</dbReference>
<evidence type="ECO:0000256" key="1">
    <source>
        <dbReference type="ARBA" id="ARBA00001971"/>
    </source>
</evidence>
<evidence type="ECO:0000256" key="4">
    <source>
        <dbReference type="ARBA" id="ARBA00022617"/>
    </source>
</evidence>
<reference evidence="16 17" key="1">
    <citation type="journal article" date="2019" name="Philos. Trans. R. Soc. Lond., B, Biol. Sci.">
        <title>Ant behaviour and brain gene expression of defending hosts depend on the ecological success of the intruding social parasite.</title>
        <authorList>
            <person name="Kaur R."/>
            <person name="Stoldt M."/>
            <person name="Jongepier E."/>
            <person name="Feldmeyer B."/>
            <person name="Menzel F."/>
            <person name="Bornberg-Bauer E."/>
            <person name="Foitzik S."/>
        </authorList>
    </citation>
    <scope>NUCLEOTIDE SEQUENCE [LARGE SCALE GENOMIC DNA]</scope>
    <source>
        <tissue evidence="16">Whole body</tissue>
    </source>
</reference>
<dbReference type="GO" id="GO:0020037">
    <property type="term" value="F:heme binding"/>
    <property type="evidence" value="ECO:0007669"/>
    <property type="project" value="InterPro"/>
</dbReference>
<proteinExistence type="inferred from homology"/>
<evidence type="ECO:0000256" key="3">
    <source>
        <dbReference type="ARBA" id="ARBA00010617"/>
    </source>
</evidence>
<dbReference type="InterPro" id="IPR051945">
    <property type="entry name" value="RRM_MRD1_RNA_proc_ribogen"/>
</dbReference>
<dbReference type="PANTHER" id="PTHR48039">
    <property type="entry name" value="RNA-BINDING MOTIF PROTEIN 14B"/>
    <property type="match status" value="1"/>
</dbReference>
<dbReference type="PROSITE" id="PS50102">
    <property type="entry name" value="RRM"/>
    <property type="match status" value="4"/>
</dbReference>
<keyword evidence="8" id="KW-0560">Oxidoreductase</keyword>
<dbReference type="Pfam" id="PF00076">
    <property type="entry name" value="RRM_1"/>
    <property type="match status" value="4"/>
</dbReference>
<dbReference type="SUPFAM" id="SSF54928">
    <property type="entry name" value="RNA-binding domain, RBD"/>
    <property type="match status" value="3"/>
</dbReference>
<feature type="region of interest" description="Disordered" evidence="14">
    <location>
        <begin position="285"/>
        <end position="404"/>
    </location>
</feature>
<dbReference type="SMART" id="SM00360">
    <property type="entry name" value="RRM"/>
    <property type="match status" value="4"/>
</dbReference>
<dbReference type="CDD" id="cd12414">
    <property type="entry name" value="RRM2_RBM28_like"/>
    <property type="match status" value="1"/>
</dbReference>
<evidence type="ECO:0000256" key="10">
    <source>
        <dbReference type="ARBA" id="ARBA00023033"/>
    </source>
</evidence>
<gene>
    <name evidence="16" type="ORF">DBV15_00406</name>
</gene>
<feature type="compositionally biased region" description="Basic and acidic residues" evidence="14">
    <location>
        <begin position="146"/>
        <end position="155"/>
    </location>
</feature>
<evidence type="ECO:0000256" key="12">
    <source>
        <dbReference type="PIRSR" id="PIRSR602401-1"/>
    </source>
</evidence>
<dbReference type="FunFam" id="1.10.630.10:FF:000006">
    <property type="entry name" value="Cytochrome P450 302a1, mitochondrial"/>
    <property type="match status" value="1"/>
</dbReference>
<feature type="region of interest" description="Disordered" evidence="14">
    <location>
        <begin position="655"/>
        <end position="687"/>
    </location>
</feature>
<feature type="compositionally biased region" description="Basic residues" evidence="14">
    <location>
        <begin position="187"/>
        <end position="201"/>
    </location>
</feature>
<dbReference type="CDD" id="cd12416">
    <property type="entry name" value="RRM4_RBM28_like"/>
    <property type="match status" value="1"/>
</dbReference>
<feature type="binding site" description="axial binding residue" evidence="12">
    <location>
        <position position="1200"/>
    </location>
    <ligand>
        <name>heme</name>
        <dbReference type="ChEBI" id="CHEBI:30413"/>
    </ligand>
    <ligandPart>
        <name>Fe</name>
        <dbReference type="ChEBI" id="CHEBI:18248"/>
    </ligandPart>
</feature>
<keyword evidence="7 13" id="KW-0694">RNA-binding</keyword>
<accession>A0A4S2JUG1</accession>
<keyword evidence="6" id="KW-0677">Repeat</keyword>
<feature type="compositionally biased region" description="Basic and acidic residues" evidence="14">
    <location>
        <begin position="306"/>
        <end position="318"/>
    </location>
</feature>
<comment type="similarity">
    <text evidence="3">Belongs to the cytochrome P450 family.</text>
</comment>
<name>A0A4S2JUG1_9HYME</name>
<dbReference type="Pfam" id="PF00067">
    <property type="entry name" value="p450"/>
    <property type="match status" value="1"/>
</dbReference>
<organism evidence="16 17">
    <name type="scientific">Temnothorax longispinosus</name>
    <dbReference type="NCBI Taxonomy" id="300112"/>
    <lineage>
        <taxon>Eukaryota</taxon>
        <taxon>Metazoa</taxon>
        <taxon>Ecdysozoa</taxon>
        <taxon>Arthropoda</taxon>
        <taxon>Hexapoda</taxon>
        <taxon>Insecta</taxon>
        <taxon>Pterygota</taxon>
        <taxon>Neoptera</taxon>
        <taxon>Endopterygota</taxon>
        <taxon>Hymenoptera</taxon>
        <taxon>Apocrita</taxon>
        <taxon>Aculeata</taxon>
        <taxon>Formicoidea</taxon>
        <taxon>Formicidae</taxon>
        <taxon>Myrmicinae</taxon>
        <taxon>Temnothorax</taxon>
    </lineage>
</organism>
<dbReference type="InterPro" id="IPR036396">
    <property type="entry name" value="Cyt_P450_sf"/>
</dbReference>
<keyword evidence="11" id="KW-0539">Nucleus</keyword>
<dbReference type="Gene3D" id="1.10.630.10">
    <property type="entry name" value="Cytochrome P450"/>
    <property type="match status" value="1"/>
</dbReference>
<feature type="domain" description="RRM" evidence="15">
    <location>
        <begin position="408"/>
        <end position="492"/>
    </location>
</feature>
<feature type="compositionally biased region" description="Acidic residues" evidence="14">
    <location>
        <begin position="355"/>
        <end position="372"/>
    </location>
</feature>
<evidence type="ECO:0000313" key="17">
    <source>
        <dbReference type="Proteomes" id="UP000310200"/>
    </source>
</evidence>
<dbReference type="EMBL" id="QBLH01003436">
    <property type="protein sequence ID" value="TGZ38317.1"/>
    <property type="molecule type" value="Genomic_DNA"/>
</dbReference>
<dbReference type="PRINTS" id="PR00463">
    <property type="entry name" value="EP450I"/>
</dbReference>
<dbReference type="InterPro" id="IPR002401">
    <property type="entry name" value="Cyt_P450_E_grp-I"/>
</dbReference>
<dbReference type="GO" id="GO:0005730">
    <property type="term" value="C:nucleolus"/>
    <property type="evidence" value="ECO:0007669"/>
    <property type="project" value="TreeGrafter"/>
</dbReference>
<evidence type="ECO:0000256" key="5">
    <source>
        <dbReference type="ARBA" id="ARBA00022723"/>
    </source>
</evidence>
<dbReference type="SUPFAM" id="SSF48264">
    <property type="entry name" value="Cytochrome P450"/>
    <property type="match status" value="1"/>
</dbReference>
<keyword evidence="4 12" id="KW-0349">Heme</keyword>
<dbReference type="InterPro" id="IPR012677">
    <property type="entry name" value="Nucleotide-bd_a/b_plait_sf"/>
</dbReference>
<dbReference type="STRING" id="300112.A0A4S2JUG1"/>
<evidence type="ECO:0000256" key="9">
    <source>
        <dbReference type="ARBA" id="ARBA00023004"/>
    </source>
</evidence>
<evidence type="ECO:0000256" key="11">
    <source>
        <dbReference type="ARBA" id="ARBA00023242"/>
    </source>
</evidence>
<comment type="cofactor">
    <cofactor evidence="1 12">
        <name>heme</name>
        <dbReference type="ChEBI" id="CHEBI:30413"/>
    </cofactor>
</comment>
<dbReference type="PRINTS" id="PR00385">
    <property type="entry name" value="P450"/>
</dbReference>